<evidence type="ECO:0000313" key="5">
    <source>
        <dbReference type="EMBL" id="PIP52907.1"/>
    </source>
</evidence>
<dbReference type="InterPro" id="IPR001216">
    <property type="entry name" value="P-phosphate_BS"/>
</dbReference>
<dbReference type="PROSITE" id="PS00901">
    <property type="entry name" value="CYS_SYNTHASE"/>
    <property type="match status" value="1"/>
</dbReference>
<dbReference type="InterPro" id="IPR036052">
    <property type="entry name" value="TrpB-like_PALP_sf"/>
</dbReference>
<accession>A0A2H0B5H2</accession>
<dbReference type="PANTHER" id="PTHR10314">
    <property type="entry name" value="CYSTATHIONINE BETA-SYNTHASE"/>
    <property type="match status" value="1"/>
</dbReference>
<organism evidence="5 6">
    <name type="scientific">Candidatus Beckwithbacteria bacterium CG23_combo_of_CG06-09_8_20_14_all_34_8</name>
    <dbReference type="NCBI Taxonomy" id="1974497"/>
    <lineage>
        <taxon>Bacteria</taxon>
        <taxon>Candidatus Beckwithiibacteriota</taxon>
    </lineage>
</organism>
<dbReference type="Proteomes" id="UP000229459">
    <property type="component" value="Unassembled WGS sequence"/>
</dbReference>
<dbReference type="InterPro" id="IPR001926">
    <property type="entry name" value="TrpB-like_PALP"/>
</dbReference>
<dbReference type="GO" id="GO:0004124">
    <property type="term" value="F:cysteine synthase activity"/>
    <property type="evidence" value="ECO:0007669"/>
    <property type="project" value="UniProtKB-EC"/>
</dbReference>
<dbReference type="Gene3D" id="3.40.50.1100">
    <property type="match status" value="2"/>
</dbReference>
<comment type="similarity">
    <text evidence="2">Belongs to the cysteine synthase/cystathionine beta-synthase family.</text>
</comment>
<feature type="domain" description="Tryptophan synthase beta chain-like PALP" evidence="4">
    <location>
        <begin position="7"/>
        <end position="274"/>
    </location>
</feature>
<dbReference type="InterPro" id="IPR050214">
    <property type="entry name" value="Cys_Synth/Cystath_Beta-Synth"/>
</dbReference>
<dbReference type="Pfam" id="PF00291">
    <property type="entry name" value="PALP"/>
    <property type="match status" value="1"/>
</dbReference>
<evidence type="ECO:0000256" key="2">
    <source>
        <dbReference type="ARBA" id="ARBA00007103"/>
    </source>
</evidence>
<dbReference type="FunFam" id="3.40.50.1100:FF:000003">
    <property type="entry name" value="Cystathionine beta-synthase"/>
    <property type="match status" value="1"/>
</dbReference>
<dbReference type="AlphaFoldDB" id="A0A2H0B5H2"/>
<dbReference type="EMBL" id="PCSR01000091">
    <property type="protein sequence ID" value="PIP52907.1"/>
    <property type="molecule type" value="Genomic_DNA"/>
</dbReference>
<keyword evidence="3" id="KW-0663">Pyridoxal phosphate</keyword>
<keyword evidence="5" id="KW-0808">Transferase</keyword>
<dbReference type="EC" id="2.5.1.47" evidence="5"/>
<dbReference type="CDD" id="cd01561">
    <property type="entry name" value="CBS_like"/>
    <property type="match status" value="1"/>
</dbReference>
<protein>
    <submittedName>
        <fullName evidence="5">Cysteine synthase B</fullName>
        <ecNumber evidence="5">2.5.1.47</ecNumber>
    </submittedName>
</protein>
<reference evidence="5 6" key="1">
    <citation type="submission" date="2017-09" db="EMBL/GenBank/DDBJ databases">
        <title>Depth-based differentiation of microbial function through sediment-hosted aquifers and enrichment of novel symbionts in the deep terrestrial subsurface.</title>
        <authorList>
            <person name="Probst A.J."/>
            <person name="Ladd B."/>
            <person name="Jarett J.K."/>
            <person name="Geller-Mcgrath D.E."/>
            <person name="Sieber C.M."/>
            <person name="Emerson J.B."/>
            <person name="Anantharaman K."/>
            <person name="Thomas B.C."/>
            <person name="Malmstrom R."/>
            <person name="Stieglmeier M."/>
            <person name="Klingl A."/>
            <person name="Woyke T."/>
            <person name="Ryan C.M."/>
            <person name="Banfield J.F."/>
        </authorList>
    </citation>
    <scope>NUCLEOTIDE SEQUENCE [LARGE SCALE GENOMIC DNA]</scope>
    <source>
        <strain evidence="5">CG23_combo_of_CG06-09_8_20_14_all_34_8</strain>
    </source>
</reference>
<comment type="caution">
    <text evidence="5">The sequence shown here is derived from an EMBL/GenBank/DDBJ whole genome shotgun (WGS) entry which is preliminary data.</text>
</comment>
<evidence type="ECO:0000256" key="3">
    <source>
        <dbReference type="ARBA" id="ARBA00022898"/>
    </source>
</evidence>
<sequence length="296" mass="32396">MNQSLFKTIGNTPIVELSRYTPNKKIKIFAKLEGNNPGGSIKDRIALYIIKDALAKGHIDSKKTVIEATSGNTGIGIAMILATMQIPFIAVMSESVSLERRKMIEAYGAKIKLTDGDKGTNHAISIVKQIVLENPSIYYNLDQFSNPGNVIAHYQTTGAEIIRQIPNITHFVAGMGTGGTLMGVGKRLKQYNSAIQIVGIEPKAHSLIQGLRNMKDYIPLIFEPDKLDKIISIEDDEAFELSKDLVKNEGISVGISSGANLWGSMQIASKLKSGHTASRFPALFLLSQHRFFHIVS</sequence>
<gene>
    <name evidence="5" type="primary">cysM</name>
    <name evidence="5" type="ORF">COX08_03860</name>
</gene>
<proteinExistence type="inferred from homology"/>
<evidence type="ECO:0000313" key="6">
    <source>
        <dbReference type="Proteomes" id="UP000229459"/>
    </source>
</evidence>
<evidence type="ECO:0000256" key="1">
    <source>
        <dbReference type="ARBA" id="ARBA00001933"/>
    </source>
</evidence>
<evidence type="ECO:0000259" key="4">
    <source>
        <dbReference type="Pfam" id="PF00291"/>
    </source>
</evidence>
<name>A0A2H0B5H2_9BACT</name>
<dbReference type="SUPFAM" id="SSF53686">
    <property type="entry name" value="Tryptophan synthase beta subunit-like PLP-dependent enzymes"/>
    <property type="match status" value="1"/>
</dbReference>
<dbReference type="GO" id="GO:0006535">
    <property type="term" value="P:cysteine biosynthetic process from serine"/>
    <property type="evidence" value="ECO:0007669"/>
    <property type="project" value="InterPro"/>
</dbReference>
<comment type="cofactor">
    <cofactor evidence="1">
        <name>pyridoxal 5'-phosphate</name>
        <dbReference type="ChEBI" id="CHEBI:597326"/>
    </cofactor>
</comment>